<dbReference type="GO" id="GO:0032259">
    <property type="term" value="P:methylation"/>
    <property type="evidence" value="ECO:0007669"/>
    <property type="project" value="UniProtKB-KW"/>
</dbReference>
<protein>
    <submittedName>
        <fullName evidence="4">TrmO family methyltransferase</fullName>
        <ecNumber evidence="4">2.1.1.-</ecNumber>
    </submittedName>
</protein>
<comment type="caution">
    <text evidence="4">The sequence shown here is derived from an EMBL/GenBank/DDBJ whole genome shotgun (WGS) entry which is preliminary data.</text>
</comment>
<organism evidence="4 5">
    <name type="scientific">Raoultella lignicola</name>
    <dbReference type="NCBI Taxonomy" id="3040939"/>
    <lineage>
        <taxon>Bacteria</taxon>
        <taxon>Pseudomonadati</taxon>
        <taxon>Pseudomonadota</taxon>
        <taxon>Gammaproteobacteria</taxon>
        <taxon>Enterobacterales</taxon>
        <taxon>Enterobacteriaceae</taxon>
        <taxon>Klebsiella/Raoultella group</taxon>
        <taxon>Raoultella</taxon>
    </lineage>
</organism>
<evidence type="ECO:0000259" key="3">
    <source>
        <dbReference type="PROSITE" id="PS51668"/>
    </source>
</evidence>
<proteinExistence type="inferred from homology"/>
<keyword evidence="5" id="KW-1185">Reference proteome</keyword>
<dbReference type="PANTHER" id="PTHR12818">
    <property type="entry name" value="TRNA (ADENINE(37)-N6)-METHYLTRANSFERASE"/>
    <property type="match status" value="1"/>
</dbReference>
<evidence type="ECO:0000256" key="1">
    <source>
        <dbReference type="ARBA" id="ARBA00022691"/>
    </source>
</evidence>
<dbReference type="Pfam" id="PF01980">
    <property type="entry name" value="TrmO_N"/>
    <property type="match status" value="1"/>
</dbReference>
<sequence>MSTLKMESIGQVVVNQDMYRLVLKPEYRAALATLECIPHIQVLWWFNHCDNSRSRNVLTVDTPYLHAPNIVGIFATRSPERPNPIALTCCQITYVDIEKGEVGLSYIDAENGSPLLDIKPYMPSFDRLEHIGKQPDWFSNWPDSIEKSRDFDWARVFNFEN</sequence>
<name>A0ABU9F7U4_9ENTR</name>
<dbReference type="GO" id="GO:0008168">
    <property type="term" value="F:methyltransferase activity"/>
    <property type="evidence" value="ECO:0007669"/>
    <property type="project" value="UniProtKB-KW"/>
</dbReference>
<dbReference type="Proteomes" id="UP001312893">
    <property type="component" value="Unassembled WGS sequence"/>
</dbReference>
<dbReference type="InterPro" id="IPR036413">
    <property type="entry name" value="YaeB-like_sf"/>
</dbReference>
<dbReference type="Gene3D" id="2.40.30.70">
    <property type="entry name" value="YaeB-like"/>
    <property type="match status" value="1"/>
</dbReference>
<reference evidence="4 5" key="1">
    <citation type="submission" date="2024-04" db="EMBL/GenBank/DDBJ databases">
        <title>Two novel Raoultella species associated with bleeding cankers of broadleaf hosts, Raoultella scottia sp. nov. and Raoultella lignicola sp. nov.</title>
        <authorList>
            <person name="Brady C.L."/>
        </authorList>
    </citation>
    <scope>NUCLEOTIDE SEQUENCE [LARGE SCALE GENOMIC DNA]</scope>
    <source>
        <strain evidence="4 5">TW_WC1a.1</strain>
    </source>
</reference>
<keyword evidence="4" id="KW-0489">Methyltransferase</keyword>
<feature type="domain" description="TsaA-like" evidence="3">
    <location>
        <begin position="6"/>
        <end position="130"/>
    </location>
</feature>
<dbReference type="EC" id="2.1.1.-" evidence="4"/>
<evidence type="ECO:0000313" key="4">
    <source>
        <dbReference type="EMBL" id="MEL0552470.1"/>
    </source>
</evidence>
<keyword evidence="1" id="KW-0949">S-adenosyl-L-methionine</keyword>
<dbReference type="InterPro" id="IPR040372">
    <property type="entry name" value="YaeB-like"/>
</dbReference>
<dbReference type="InterPro" id="IPR036414">
    <property type="entry name" value="YaeB_N_sf"/>
</dbReference>
<evidence type="ECO:0000256" key="2">
    <source>
        <dbReference type="ARBA" id="ARBA00033753"/>
    </source>
</evidence>
<dbReference type="InterPro" id="IPR023370">
    <property type="entry name" value="TrmO-like_N"/>
</dbReference>
<keyword evidence="4" id="KW-0808">Transferase</keyword>
<dbReference type="PANTHER" id="PTHR12818:SF0">
    <property type="entry name" value="TRNA (ADENINE(37)-N6)-METHYLTRANSFERASE"/>
    <property type="match status" value="1"/>
</dbReference>
<accession>A0ABU9F7U4</accession>
<dbReference type="EMBL" id="JARXNK020000103">
    <property type="protein sequence ID" value="MEL0552470.1"/>
    <property type="molecule type" value="Genomic_DNA"/>
</dbReference>
<evidence type="ECO:0000313" key="5">
    <source>
        <dbReference type="Proteomes" id="UP001312893"/>
    </source>
</evidence>
<dbReference type="SUPFAM" id="SSF118196">
    <property type="entry name" value="YaeB-like"/>
    <property type="match status" value="1"/>
</dbReference>
<gene>
    <name evidence="4" type="ORF">QFI96_012285</name>
</gene>
<dbReference type="RefSeq" id="WP_331851132.1">
    <property type="nucleotide sequence ID" value="NZ_JARXNK020000103.1"/>
</dbReference>
<comment type="similarity">
    <text evidence="2">Belongs to the tRNA methyltransferase O family.</text>
</comment>
<dbReference type="PROSITE" id="PS51668">
    <property type="entry name" value="TSAA_2"/>
    <property type="match status" value="1"/>
</dbReference>